<gene>
    <name evidence="1" type="ORF">TWF481_002754</name>
</gene>
<name>A0AAV9VSC1_9PEZI</name>
<proteinExistence type="predicted"/>
<organism evidence="1 2">
    <name type="scientific">Arthrobotrys musiformis</name>
    <dbReference type="NCBI Taxonomy" id="47236"/>
    <lineage>
        <taxon>Eukaryota</taxon>
        <taxon>Fungi</taxon>
        <taxon>Dikarya</taxon>
        <taxon>Ascomycota</taxon>
        <taxon>Pezizomycotina</taxon>
        <taxon>Orbiliomycetes</taxon>
        <taxon>Orbiliales</taxon>
        <taxon>Orbiliaceae</taxon>
        <taxon>Arthrobotrys</taxon>
    </lineage>
</organism>
<dbReference type="AlphaFoldDB" id="A0AAV9VSC1"/>
<reference evidence="1 2" key="1">
    <citation type="submission" date="2023-08" db="EMBL/GenBank/DDBJ databases">
        <authorList>
            <person name="Palmer J.M."/>
        </authorList>
    </citation>
    <scope>NUCLEOTIDE SEQUENCE [LARGE SCALE GENOMIC DNA]</scope>
    <source>
        <strain evidence="1 2">TWF481</strain>
    </source>
</reference>
<evidence type="ECO:0000313" key="2">
    <source>
        <dbReference type="Proteomes" id="UP001370758"/>
    </source>
</evidence>
<dbReference type="EMBL" id="JAVHJL010000012">
    <property type="protein sequence ID" value="KAK6495707.1"/>
    <property type="molecule type" value="Genomic_DNA"/>
</dbReference>
<evidence type="ECO:0000313" key="1">
    <source>
        <dbReference type="EMBL" id="KAK6495707.1"/>
    </source>
</evidence>
<keyword evidence="2" id="KW-1185">Reference proteome</keyword>
<dbReference type="Proteomes" id="UP001370758">
    <property type="component" value="Unassembled WGS sequence"/>
</dbReference>
<accession>A0AAV9VSC1</accession>
<sequence>MLKDKRDIIGEVEGPWPEELKDMPVLSHNGDEAPDWFRNEYANLVLESADVFSWSAVDLGHIVAVKHAIDVISDKDSVMKSM</sequence>
<protein>
    <submittedName>
        <fullName evidence="1">Uncharacterized protein</fullName>
    </submittedName>
</protein>
<comment type="caution">
    <text evidence="1">The sequence shown here is derived from an EMBL/GenBank/DDBJ whole genome shotgun (WGS) entry which is preliminary data.</text>
</comment>